<name>A0AAD5TE81_9FUNG</name>
<reference evidence="2" key="1">
    <citation type="submission" date="2020-05" db="EMBL/GenBank/DDBJ databases">
        <title>Phylogenomic resolution of chytrid fungi.</title>
        <authorList>
            <person name="Stajich J.E."/>
            <person name="Amses K."/>
            <person name="Simmons R."/>
            <person name="Seto K."/>
            <person name="Myers J."/>
            <person name="Bonds A."/>
            <person name="Quandt C.A."/>
            <person name="Barry K."/>
            <person name="Liu P."/>
            <person name="Grigoriev I."/>
            <person name="Longcore J.E."/>
            <person name="James T.Y."/>
        </authorList>
    </citation>
    <scope>NUCLEOTIDE SEQUENCE</scope>
    <source>
        <strain evidence="2">JEL0379</strain>
    </source>
</reference>
<sequence>MSCGSRICEFHHTLFDNDVLQVRCYKEELDLSYPNRRQDRPCTKTSDCRCYVCSWAKVGERPMFELDERMEPWSLDRKHLFICVQPGDNDSPIAGQYNYMPNWCKDVTSRQYRNARLRYVQHPYPMTDFEKIWHIRPLRCYYNMSYGAGPEWDEVSDNRCHYDPALFSADDEAGYAGGKPVRYVTAAVQNIIDFDLINGARKVFPMRIHSSAAEGCFTVRHRRPSTDNSTEYISRLAGVSQYGPYPDVVCVDRELIRNFRPHADLPSVEGLTQMRGVQNHPQFLWNIAEEEDAYQADDENADDSEDEDEDRTEAEVLTE</sequence>
<dbReference type="AlphaFoldDB" id="A0AAD5TE81"/>
<comment type="caution">
    <text evidence="2">The sequence shown here is derived from an EMBL/GenBank/DDBJ whole genome shotgun (WGS) entry which is preliminary data.</text>
</comment>
<keyword evidence="3" id="KW-1185">Reference proteome</keyword>
<organism evidence="2 3">
    <name type="scientific">Geranomyces variabilis</name>
    <dbReference type="NCBI Taxonomy" id="109894"/>
    <lineage>
        <taxon>Eukaryota</taxon>
        <taxon>Fungi</taxon>
        <taxon>Fungi incertae sedis</taxon>
        <taxon>Chytridiomycota</taxon>
        <taxon>Chytridiomycota incertae sedis</taxon>
        <taxon>Chytridiomycetes</taxon>
        <taxon>Spizellomycetales</taxon>
        <taxon>Powellomycetaceae</taxon>
        <taxon>Geranomyces</taxon>
    </lineage>
</organism>
<evidence type="ECO:0000313" key="2">
    <source>
        <dbReference type="EMBL" id="KAJ3173945.1"/>
    </source>
</evidence>
<evidence type="ECO:0000313" key="3">
    <source>
        <dbReference type="Proteomes" id="UP001212152"/>
    </source>
</evidence>
<dbReference type="EMBL" id="JADGJQ010000067">
    <property type="protein sequence ID" value="KAJ3173945.1"/>
    <property type="molecule type" value="Genomic_DNA"/>
</dbReference>
<gene>
    <name evidence="2" type="ORF">HDU87_007267</name>
</gene>
<feature type="region of interest" description="Disordered" evidence="1">
    <location>
        <begin position="290"/>
        <end position="319"/>
    </location>
</feature>
<proteinExistence type="predicted"/>
<evidence type="ECO:0000256" key="1">
    <source>
        <dbReference type="SAM" id="MobiDB-lite"/>
    </source>
</evidence>
<protein>
    <submittedName>
        <fullName evidence="2">Uncharacterized protein</fullName>
    </submittedName>
</protein>
<accession>A0AAD5TE81</accession>
<dbReference type="Proteomes" id="UP001212152">
    <property type="component" value="Unassembled WGS sequence"/>
</dbReference>